<name>A0A1G4PDX2_9CAUL</name>
<dbReference type="STRING" id="260084.SAMN02927928_0292"/>
<dbReference type="EMBL" id="FMTS01000001">
    <property type="protein sequence ID" value="SCW30502.1"/>
    <property type="molecule type" value="Genomic_DNA"/>
</dbReference>
<keyword evidence="4" id="KW-1185">Reference proteome</keyword>
<evidence type="ECO:0000313" key="4">
    <source>
        <dbReference type="Proteomes" id="UP000199150"/>
    </source>
</evidence>
<sequence length="247" mass="25859">MSDIFDETEENLRADKWIGIVKKTWPWVAGVLVLALVIALGVWGYQSWQASIAAKASESYGQAVESLGKGDKAVAKTQLEATVKAGNATYKSLALQQLAGLALEDNKTAEAIADLDQAAKATNSALISDAAALKAALLAMDTSSLADTQKRLEPLMKEKRPFAAMAKEALAMAKLQSGDVKGARSDLQVLSVTLGTPDGVKQRAAAFVAAIDSGAIGTAQAMIKLPEAPMPVMPQMPVPQEAQAPAQ</sequence>
<protein>
    <recommendedName>
        <fullName evidence="2">Ancillary SecYEG translocon subunit/Cell division coordinator CpoB TPR domain-containing protein</fullName>
    </recommendedName>
</protein>
<proteinExistence type="predicted"/>
<organism evidence="3 4">
    <name type="scientific">Asticcacaulis taihuensis</name>
    <dbReference type="NCBI Taxonomy" id="260084"/>
    <lineage>
        <taxon>Bacteria</taxon>
        <taxon>Pseudomonadati</taxon>
        <taxon>Pseudomonadota</taxon>
        <taxon>Alphaproteobacteria</taxon>
        <taxon>Caulobacterales</taxon>
        <taxon>Caulobacteraceae</taxon>
        <taxon>Asticcacaulis</taxon>
    </lineage>
</organism>
<gene>
    <name evidence="3" type="ORF">SAMN02927928_0292</name>
</gene>
<dbReference type="AlphaFoldDB" id="A0A1G4PDX2"/>
<dbReference type="Proteomes" id="UP000199150">
    <property type="component" value="Unassembled WGS sequence"/>
</dbReference>
<evidence type="ECO:0000313" key="3">
    <source>
        <dbReference type="EMBL" id="SCW30502.1"/>
    </source>
</evidence>
<keyword evidence="1" id="KW-0812">Transmembrane</keyword>
<feature type="transmembrane region" description="Helical" evidence="1">
    <location>
        <begin position="25"/>
        <end position="45"/>
    </location>
</feature>
<dbReference type="Pfam" id="PF09976">
    <property type="entry name" value="TPR_21"/>
    <property type="match status" value="1"/>
</dbReference>
<feature type="domain" description="Ancillary SecYEG translocon subunit/Cell division coordinator CpoB TPR" evidence="2">
    <location>
        <begin position="24"/>
        <end position="185"/>
    </location>
</feature>
<keyword evidence="1" id="KW-1133">Transmembrane helix</keyword>
<reference evidence="4" key="1">
    <citation type="submission" date="2016-10" db="EMBL/GenBank/DDBJ databases">
        <authorList>
            <person name="Varghese N."/>
            <person name="Submissions S."/>
        </authorList>
    </citation>
    <scope>NUCLEOTIDE SEQUENCE [LARGE SCALE GENOMIC DNA]</scope>
    <source>
        <strain evidence="4">CGMCC 1.3431</strain>
    </source>
</reference>
<dbReference type="InterPro" id="IPR018704">
    <property type="entry name" value="SecYEG/CpoB_TPR"/>
</dbReference>
<dbReference type="RefSeq" id="WP_090645893.1">
    <property type="nucleotide sequence ID" value="NZ_CBCRYE010000001.1"/>
</dbReference>
<evidence type="ECO:0000256" key="1">
    <source>
        <dbReference type="SAM" id="Phobius"/>
    </source>
</evidence>
<accession>A0A1G4PDX2</accession>
<keyword evidence="1" id="KW-0472">Membrane</keyword>
<dbReference type="OrthoDB" id="7173339at2"/>
<evidence type="ECO:0000259" key="2">
    <source>
        <dbReference type="Pfam" id="PF09976"/>
    </source>
</evidence>